<reference evidence="2" key="2">
    <citation type="submission" date="2015-01" db="EMBL/GenBank/DDBJ databases">
        <title>Evolutionary Origins and Diversification of the Mycorrhizal Mutualists.</title>
        <authorList>
            <consortium name="DOE Joint Genome Institute"/>
            <consortium name="Mycorrhizal Genomics Consortium"/>
            <person name="Kohler A."/>
            <person name="Kuo A."/>
            <person name="Nagy L.G."/>
            <person name="Floudas D."/>
            <person name="Copeland A."/>
            <person name="Barry K.W."/>
            <person name="Cichocki N."/>
            <person name="Veneault-Fourrey C."/>
            <person name="LaButti K."/>
            <person name="Lindquist E.A."/>
            <person name="Lipzen A."/>
            <person name="Lundell T."/>
            <person name="Morin E."/>
            <person name="Murat C."/>
            <person name="Riley R."/>
            <person name="Ohm R."/>
            <person name="Sun H."/>
            <person name="Tunlid A."/>
            <person name="Henrissat B."/>
            <person name="Grigoriev I.V."/>
            <person name="Hibbett D.S."/>
            <person name="Martin F."/>
        </authorList>
    </citation>
    <scope>NUCLEOTIDE SEQUENCE [LARGE SCALE GENOMIC DNA]</scope>
    <source>
        <strain evidence="2">MUT 4182</strain>
    </source>
</reference>
<protein>
    <submittedName>
        <fullName evidence="1">Uncharacterized protein</fullName>
    </submittedName>
</protein>
<dbReference type="OrthoDB" id="10422419at2759"/>
<organism evidence="1 2">
    <name type="scientific">Tulasnella calospora MUT 4182</name>
    <dbReference type="NCBI Taxonomy" id="1051891"/>
    <lineage>
        <taxon>Eukaryota</taxon>
        <taxon>Fungi</taxon>
        <taxon>Dikarya</taxon>
        <taxon>Basidiomycota</taxon>
        <taxon>Agaricomycotina</taxon>
        <taxon>Agaricomycetes</taxon>
        <taxon>Cantharellales</taxon>
        <taxon>Tulasnellaceae</taxon>
        <taxon>Tulasnella</taxon>
    </lineage>
</organism>
<proteinExistence type="predicted"/>
<name>A0A0C3Q399_9AGAM</name>
<reference evidence="1 2" key="1">
    <citation type="submission" date="2014-04" db="EMBL/GenBank/DDBJ databases">
        <authorList>
            <consortium name="DOE Joint Genome Institute"/>
            <person name="Kuo A."/>
            <person name="Girlanda M."/>
            <person name="Perotto S."/>
            <person name="Kohler A."/>
            <person name="Nagy L.G."/>
            <person name="Floudas D."/>
            <person name="Copeland A."/>
            <person name="Barry K.W."/>
            <person name="Cichocki N."/>
            <person name="Veneault-Fourrey C."/>
            <person name="LaButti K."/>
            <person name="Lindquist E.A."/>
            <person name="Lipzen A."/>
            <person name="Lundell T."/>
            <person name="Morin E."/>
            <person name="Murat C."/>
            <person name="Sun H."/>
            <person name="Tunlid A."/>
            <person name="Henrissat B."/>
            <person name="Grigoriev I.V."/>
            <person name="Hibbett D.S."/>
            <person name="Martin F."/>
            <person name="Nordberg H.P."/>
            <person name="Cantor M.N."/>
            <person name="Hua S.X."/>
        </authorList>
    </citation>
    <scope>NUCLEOTIDE SEQUENCE [LARGE SCALE GENOMIC DNA]</scope>
    <source>
        <strain evidence="1 2">MUT 4182</strain>
    </source>
</reference>
<accession>A0A0C3Q399</accession>
<evidence type="ECO:0000313" key="1">
    <source>
        <dbReference type="EMBL" id="KIO17466.1"/>
    </source>
</evidence>
<keyword evidence="2" id="KW-1185">Reference proteome</keyword>
<dbReference type="AlphaFoldDB" id="A0A0C3Q399"/>
<dbReference type="Proteomes" id="UP000054248">
    <property type="component" value="Unassembled WGS sequence"/>
</dbReference>
<evidence type="ECO:0000313" key="2">
    <source>
        <dbReference type="Proteomes" id="UP000054248"/>
    </source>
</evidence>
<sequence length="103" mass="11569">MVTQHVVEALEVEYESIPPFDDPRTLFIPDNQIPGCDALGMKWKMTDTTAAAEAKFCSSLMRHRLKLRSRISGPAVCWSYLNETLEDISVGASYRDYVSLGVQ</sequence>
<dbReference type="HOGENOM" id="CLU_2265704_0_0_1"/>
<dbReference type="EMBL" id="KN823381">
    <property type="protein sequence ID" value="KIO17466.1"/>
    <property type="molecule type" value="Genomic_DNA"/>
</dbReference>
<gene>
    <name evidence="1" type="ORF">M407DRAFT_32872</name>
</gene>